<organism evidence="9 10">
    <name type="scientific">Candidatus Woesebacteria bacterium GW2011_GWA1_39_8</name>
    <dbReference type="NCBI Taxonomy" id="1618552"/>
    <lineage>
        <taxon>Bacteria</taxon>
        <taxon>Candidatus Woeseibacteriota</taxon>
    </lineage>
</organism>
<evidence type="ECO:0000256" key="1">
    <source>
        <dbReference type="ARBA" id="ARBA00007465"/>
    </source>
</evidence>
<dbReference type="PANTHER" id="PTHR11831:SF4">
    <property type="entry name" value="SMALL RIBOSOMAL SUBUNIT PROTEIN US4M"/>
    <property type="match status" value="1"/>
</dbReference>
<sequence>MKASKDPGSTATKLLQLLESRLDNVIFRLGFAPSRSMARQLISHGHILVNKRKARSPGLQVEKGDVISLRPESASKVTFSKLRETLKKYNPPAWLSLDIEKLEGRILNEPKDLEAPFEINLLIESFSK</sequence>
<keyword evidence="4 9" id="KW-0689">Ribosomal protein</keyword>
<dbReference type="GO" id="GO:0019843">
    <property type="term" value="F:rRNA binding"/>
    <property type="evidence" value="ECO:0007669"/>
    <property type="project" value="UniProtKB-KW"/>
</dbReference>
<dbReference type="CDD" id="cd00165">
    <property type="entry name" value="S4"/>
    <property type="match status" value="1"/>
</dbReference>
<comment type="caution">
    <text evidence="9">The sequence shown here is derived from an EMBL/GenBank/DDBJ whole genome shotgun (WGS) entry which is preliminary data.</text>
</comment>
<dbReference type="InterPro" id="IPR036986">
    <property type="entry name" value="S4_RNA-bd_sf"/>
</dbReference>
<dbReference type="Gene3D" id="3.10.290.10">
    <property type="entry name" value="RNA-binding S4 domain"/>
    <property type="match status" value="1"/>
</dbReference>
<dbReference type="InterPro" id="IPR002942">
    <property type="entry name" value="S4_RNA-bd"/>
</dbReference>
<name>A0A0G0PJ39_9BACT</name>
<dbReference type="Gene3D" id="1.10.1050.10">
    <property type="entry name" value="Ribosomal Protein S4 Delta 41, Chain A, domain 1"/>
    <property type="match status" value="1"/>
</dbReference>
<dbReference type="InterPro" id="IPR018079">
    <property type="entry name" value="Ribosomal_uS4_CS"/>
</dbReference>
<dbReference type="EMBL" id="LBXL01000061">
    <property type="protein sequence ID" value="KKR27948.1"/>
    <property type="molecule type" value="Genomic_DNA"/>
</dbReference>
<reference evidence="9 10" key="1">
    <citation type="journal article" date="2015" name="Nature">
        <title>rRNA introns, odd ribosomes, and small enigmatic genomes across a large radiation of phyla.</title>
        <authorList>
            <person name="Brown C.T."/>
            <person name="Hug L.A."/>
            <person name="Thomas B.C."/>
            <person name="Sharon I."/>
            <person name="Castelle C.J."/>
            <person name="Singh A."/>
            <person name="Wilkins M.J."/>
            <person name="Williams K.H."/>
            <person name="Banfield J.F."/>
        </authorList>
    </citation>
    <scope>NUCLEOTIDE SEQUENCE [LARGE SCALE GENOMIC DNA]</scope>
</reference>
<dbReference type="FunFam" id="3.10.290.10:FF:000001">
    <property type="entry name" value="30S ribosomal protein S4"/>
    <property type="match status" value="1"/>
</dbReference>
<dbReference type="Proteomes" id="UP000034793">
    <property type="component" value="Unassembled WGS sequence"/>
</dbReference>
<dbReference type="SUPFAM" id="SSF55174">
    <property type="entry name" value="Alpha-L RNA-binding motif"/>
    <property type="match status" value="1"/>
</dbReference>
<protein>
    <recommendedName>
        <fullName evidence="6">Small ribosomal subunit protein uS4</fullName>
    </recommendedName>
</protein>
<dbReference type="AlphaFoldDB" id="A0A0G0PJ39"/>
<dbReference type="InterPro" id="IPR022801">
    <property type="entry name" value="Ribosomal_uS4"/>
</dbReference>
<evidence type="ECO:0000256" key="3">
    <source>
        <dbReference type="ARBA" id="ARBA00022884"/>
    </source>
</evidence>
<proteinExistence type="inferred from homology"/>
<dbReference type="Pfam" id="PF01479">
    <property type="entry name" value="S4"/>
    <property type="match status" value="1"/>
</dbReference>
<keyword evidence="5" id="KW-0687">Ribonucleoprotein</keyword>
<dbReference type="NCBIfam" id="NF003717">
    <property type="entry name" value="PRK05327.1"/>
    <property type="match status" value="1"/>
</dbReference>
<dbReference type="GO" id="GO:0042274">
    <property type="term" value="P:ribosomal small subunit biogenesis"/>
    <property type="evidence" value="ECO:0007669"/>
    <property type="project" value="TreeGrafter"/>
</dbReference>
<evidence type="ECO:0000313" key="9">
    <source>
        <dbReference type="EMBL" id="KKR27948.1"/>
    </source>
</evidence>
<accession>A0A0G0PJ39</accession>
<comment type="similarity">
    <text evidence="1">Belongs to the universal ribosomal protein uS4 family.</text>
</comment>
<gene>
    <name evidence="9" type="ORF">UT61_C0061G0005</name>
</gene>
<keyword evidence="2 7" id="KW-0699">rRNA-binding</keyword>
<dbReference type="GO" id="GO:0003735">
    <property type="term" value="F:structural constituent of ribosome"/>
    <property type="evidence" value="ECO:0007669"/>
    <property type="project" value="TreeGrafter"/>
</dbReference>
<feature type="domain" description="RNA-binding S4" evidence="8">
    <location>
        <begin position="20"/>
        <end position="91"/>
    </location>
</feature>
<dbReference type="SMART" id="SM00363">
    <property type="entry name" value="S4"/>
    <property type="match status" value="1"/>
</dbReference>
<evidence type="ECO:0000256" key="5">
    <source>
        <dbReference type="ARBA" id="ARBA00023274"/>
    </source>
</evidence>
<dbReference type="GO" id="GO:0015935">
    <property type="term" value="C:small ribosomal subunit"/>
    <property type="evidence" value="ECO:0007669"/>
    <property type="project" value="TreeGrafter"/>
</dbReference>
<evidence type="ECO:0000256" key="2">
    <source>
        <dbReference type="ARBA" id="ARBA00022730"/>
    </source>
</evidence>
<evidence type="ECO:0000259" key="8">
    <source>
        <dbReference type="SMART" id="SM00363"/>
    </source>
</evidence>
<keyword evidence="3 7" id="KW-0694">RNA-binding</keyword>
<dbReference type="PANTHER" id="PTHR11831">
    <property type="entry name" value="30S 40S RIBOSOMAL PROTEIN"/>
    <property type="match status" value="1"/>
</dbReference>
<dbReference type="PROSITE" id="PS50889">
    <property type="entry name" value="S4"/>
    <property type="match status" value="1"/>
</dbReference>
<evidence type="ECO:0000256" key="7">
    <source>
        <dbReference type="PROSITE-ProRule" id="PRU00182"/>
    </source>
</evidence>
<evidence type="ECO:0000256" key="6">
    <source>
        <dbReference type="ARBA" id="ARBA00035254"/>
    </source>
</evidence>
<evidence type="ECO:0000313" key="10">
    <source>
        <dbReference type="Proteomes" id="UP000034793"/>
    </source>
</evidence>
<dbReference type="PATRIC" id="fig|1618552.3.peg.1156"/>
<dbReference type="PROSITE" id="PS00632">
    <property type="entry name" value="RIBOSOMAL_S4"/>
    <property type="match status" value="1"/>
</dbReference>
<evidence type="ECO:0000256" key="4">
    <source>
        <dbReference type="ARBA" id="ARBA00022980"/>
    </source>
</evidence>